<protein>
    <submittedName>
        <fullName evidence="1">Uncharacterized protein</fullName>
    </submittedName>
</protein>
<organism evidence="1">
    <name type="scientific">uncultured Leptolyngbya sp</name>
    <dbReference type="NCBI Taxonomy" id="332963"/>
    <lineage>
        <taxon>Bacteria</taxon>
        <taxon>Bacillati</taxon>
        <taxon>Cyanobacteriota</taxon>
        <taxon>Cyanophyceae</taxon>
        <taxon>Leptolyngbyales</taxon>
        <taxon>Leptolyngbyaceae</taxon>
        <taxon>Leptolyngbya group</taxon>
        <taxon>Leptolyngbya</taxon>
        <taxon>environmental samples</taxon>
    </lineage>
</organism>
<reference evidence="1" key="1">
    <citation type="submission" date="2020-02" db="EMBL/GenBank/DDBJ databases">
        <authorList>
            <person name="Meier V. D."/>
        </authorList>
    </citation>
    <scope>NUCLEOTIDE SEQUENCE</scope>
    <source>
        <strain evidence="1">AVDCRST_MAG94</strain>
    </source>
</reference>
<gene>
    <name evidence="1" type="ORF">AVDCRST_MAG94-1421</name>
</gene>
<evidence type="ECO:0000313" key="1">
    <source>
        <dbReference type="EMBL" id="CAA9320261.1"/>
    </source>
</evidence>
<name>A0A6J4L1H4_9CYAN</name>
<proteinExistence type="predicted"/>
<accession>A0A6J4L1H4</accession>
<dbReference type="EMBL" id="CADCTY010000490">
    <property type="protein sequence ID" value="CAA9320261.1"/>
    <property type="molecule type" value="Genomic_DNA"/>
</dbReference>
<dbReference type="AlphaFoldDB" id="A0A6J4L1H4"/>
<sequence length="37" mass="4251">MIRLPDGGRVNIKIRHTGLHNWSRLSNLLLRGTQLLT</sequence>